<dbReference type="Proteomes" id="UP000694888">
    <property type="component" value="Unplaced"/>
</dbReference>
<keyword evidence="2 5" id="KW-0812">Transmembrane</keyword>
<keyword evidence="7" id="KW-1185">Reference proteome</keyword>
<reference evidence="8" key="1">
    <citation type="submission" date="2025-08" db="UniProtKB">
        <authorList>
            <consortium name="RefSeq"/>
        </authorList>
    </citation>
    <scope>IDENTIFICATION</scope>
</reference>
<feature type="domain" description="Major facilitator superfamily (MFS) profile" evidence="6">
    <location>
        <begin position="55"/>
        <end position="279"/>
    </location>
</feature>
<protein>
    <submittedName>
        <fullName evidence="8">Inorganic phosphate cotransporter</fullName>
    </submittedName>
</protein>
<dbReference type="PROSITE" id="PS50850">
    <property type="entry name" value="MFS"/>
    <property type="match status" value="1"/>
</dbReference>
<accession>A0ABM1VZT1</accession>
<evidence type="ECO:0000256" key="2">
    <source>
        <dbReference type="ARBA" id="ARBA00022692"/>
    </source>
</evidence>
<feature type="transmembrane region" description="Helical" evidence="5">
    <location>
        <begin position="186"/>
        <end position="207"/>
    </location>
</feature>
<feature type="transmembrane region" description="Helical" evidence="5">
    <location>
        <begin position="158"/>
        <end position="180"/>
    </location>
</feature>
<dbReference type="Pfam" id="PF07690">
    <property type="entry name" value="MFS_1"/>
    <property type="match status" value="1"/>
</dbReference>
<evidence type="ECO:0000256" key="3">
    <source>
        <dbReference type="ARBA" id="ARBA00022989"/>
    </source>
</evidence>
<evidence type="ECO:0000313" key="8">
    <source>
        <dbReference type="RefSeq" id="XP_035827924.1"/>
    </source>
</evidence>
<name>A0ABM1VZT1_APLCA</name>
<dbReference type="GeneID" id="118477190"/>
<sequence>MGSTKRKLDQRAHAVAKGLKDVPIMWSSRMWVTFMCFWGITIVISLRYNMSMAIVCMVNHTAVNAQSSDDGLFSDAKRLLHLSESGGVNGSANHWQPQKNGRSECGVRFGNETVEHNEDGPLLWSKETQGFVLSSYFWGYVGLQLVSGWVVGRVGSRYTLGLSVLAASVACVFIPVTAMHSVVGTMVLRAFIGFVNGVAAPAVHNLLSNWAPAKEISTLGAFAYAGHSVGGLGSNAISGLLCKYGFAGGWPSVFYVFGLDLYLISKIYAALQGTKSSSI</sequence>
<comment type="subcellular location">
    <subcellularLocation>
        <location evidence="1">Membrane</location>
        <topology evidence="1">Multi-pass membrane protein</topology>
    </subcellularLocation>
</comment>
<evidence type="ECO:0000313" key="7">
    <source>
        <dbReference type="Proteomes" id="UP000694888"/>
    </source>
</evidence>
<dbReference type="PANTHER" id="PTHR11662">
    <property type="entry name" value="SOLUTE CARRIER FAMILY 17"/>
    <property type="match status" value="1"/>
</dbReference>
<gene>
    <name evidence="8" type="primary">LOC118477190</name>
</gene>
<dbReference type="PANTHER" id="PTHR11662:SF399">
    <property type="entry name" value="FI19708P1-RELATED"/>
    <property type="match status" value="1"/>
</dbReference>
<dbReference type="InterPro" id="IPR036259">
    <property type="entry name" value="MFS_trans_sf"/>
</dbReference>
<feature type="transmembrane region" description="Helical" evidence="5">
    <location>
        <begin position="219"/>
        <end position="241"/>
    </location>
</feature>
<feature type="transmembrane region" description="Helical" evidence="5">
    <location>
        <begin position="30"/>
        <end position="48"/>
    </location>
</feature>
<dbReference type="InterPro" id="IPR050382">
    <property type="entry name" value="MFS_Na/Anion_cotransporter"/>
</dbReference>
<dbReference type="InterPro" id="IPR020846">
    <property type="entry name" value="MFS_dom"/>
</dbReference>
<evidence type="ECO:0000256" key="4">
    <source>
        <dbReference type="ARBA" id="ARBA00023136"/>
    </source>
</evidence>
<keyword evidence="3 5" id="KW-1133">Transmembrane helix</keyword>
<feature type="transmembrane region" description="Helical" evidence="5">
    <location>
        <begin position="253"/>
        <end position="271"/>
    </location>
</feature>
<proteinExistence type="predicted"/>
<dbReference type="SUPFAM" id="SSF103473">
    <property type="entry name" value="MFS general substrate transporter"/>
    <property type="match status" value="1"/>
</dbReference>
<evidence type="ECO:0000256" key="1">
    <source>
        <dbReference type="ARBA" id="ARBA00004141"/>
    </source>
</evidence>
<keyword evidence="4 5" id="KW-0472">Membrane</keyword>
<dbReference type="RefSeq" id="XP_035827924.1">
    <property type="nucleotide sequence ID" value="XM_035972031.1"/>
</dbReference>
<dbReference type="InterPro" id="IPR011701">
    <property type="entry name" value="MFS"/>
</dbReference>
<evidence type="ECO:0000256" key="5">
    <source>
        <dbReference type="SAM" id="Phobius"/>
    </source>
</evidence>
<organism evidence="7 8">
    <name type="scientific">Aplysia californica</name>
    <name type="common">California sea hare</name>
    <dbReference type="NCBI Taxonomy" id="6500"/>
    <lineage>
        <taxon>Eukaryota</taxon>
        <taxon>Metazoa</taxon>
        <taxon>Spiralia</taxon>
        <taxon>Lophotrochozoa</taxon>
        <taxon>Mollusca</taxon>
        <taxon>Gastropoda</taxon>
        <taxon>Heterobranchia</taxon>
        <taxon>Euthyneura</taxon>
        <taxon>Tectipleura</taxon>
        <taxon>Aplysiida</taxon>
        <taxon>Aplysioidea</taxon>
        <taxon>Aplysiidae</taxon>
        <taxon>Aplysia</taxon>
    </lineage>
</organism>
<evidence type="ECO:0000259" key="6">
    <source>
        <dbReference type="PROSITE" id="PS50850"/>
    </source>
</evidence>
<feature type="transmembrane region" description="Helical" evidence="5">
    <location>
        <begin position="131"/>
        <end position="151"/>
    </location>
</feature>
<dbReference type="Gene3D" id="1.20.1250.20">
    <property type="entry name" value="MFS general substrate transporter like domains"/>
    <property type="match status" value="1"/>
</dbReference>